<dbReference type="GO" id="GO:0000467">
    <property type="term" value="P:exonucleolytic trimming to generate mature 3'-end of 5.8S rRNA from tricistronic rRNA transcript (SSU-rRNA, 5.8S rRNA, LSU-rRNA)"/>
    <property type="evidence" value="ECO:0007669"/>
    <property type="project" value="InterPro"/>
</dbReference>
<dbReference type="GO" id="GO:0071040">
    <property type="term" value="P:nuclear polyadenylation-dependent antisense transcript catabolic process"/>
    <property type="evidence" value="ECO:0007669"/>
    <property type="project" value="TreeGrafter"/>
</dbReference>
<feature type="compositionally biased region" description="Basic and acidic residues" evidence="3">
    <location>
        <begin position="740"/>
        <end position="764"/>
    </location>
</feature>
<dbReference type="AlphaFoldDB" id="A0A0G4GB73"/>
<reference evidence="5" key="1">
    <citation type="submission" date="2014-11" db="EMBL/GenBank/DDBJ databases">
        <authorList>
            <person name="Otto D Thomas"/>
            <person name="Naeem Raeece"/>
        </authorList>
    </citation>
    <scope>NUCLEOTIDE SEQUENCE</scope>
</reference>
<dbReference type="SMART" id="SM00474">
    <property type="entry name" value="35EXOc"/>
    <property type="match status" value="1"/>
</dbReference>
<feature type="domain" description="HRDC" evidence="4">
    <location>
        <begin position="496"/>
        <end position="576"/>
    </location>
</feature>
<dbReference type="PROSITE" id="PS50967">
    <property type="entry name" value="HRDC"/>
    <property type="match status" value="1"/>
</dbReference>
<evidence type="ECO:0000256" key="2">
    <source>
        <dbReference type="ARBA" id="ARBA00023242"/>
    </source>
</evidence>
<dbReference type="GO" id="GO:0071039">
    <property type="term" value="P:nuclear polyadenylation-dependent CUT catabolic process"/>
    <property type="evidence" value="ECO:0007669"/>
    <property type="project" value="TreeGrafter"/>
</dbReference>
<dbReference type="GO" id="GO:0003727">
    <property type="term" value="F:single-stranded RNA binding"/>
    <property type="evidence" value="ECO:0007669"/>
    <property type="project" value="TreeGrafter"/>
</dbReference>
<dbReference type="InterPro" id="IPR045092">
    <property type="entry name" value="Rrp6-like"/>
</dbReference>
<organism evidence="5">
    <name type="scientific">Chromera velia CCMP2878</name>
    <dbReference type="NCBI Taxonomy" id="1169474"/>
    <lineage>
        <taxon>Eukaryota</taxon>
        <taxon>Sar</taxon>
        <taxon>Alveolata</taxon>
        <taxon>Colpodellida</taxon>
        <taxon>Chromeraceae</taxon>
        <taxon>Chromera</taxon>
    </lineage>
</organism>
<dbReference type="GO" id="GO:0071038">
    <property type="term" value="P:TRAMP-dependent tRNA surveillance pathway"/>
    <property type="evidence" value="ECO:0007669"/>
    <property type="project" value="TreeGrafter"/>
</dbReference>
<dbReference type="GO" id="GO:0071035">
    <property type="term" value="P:nuclear polyadenylation-dependent rRNA catabolic process"/>
    <property type="evidence" value="ECO:0007669"/>
    <property type="project" value="TreeGrafter"/>
</dbReference>
<dbReference type="Gene3D" id="1.10.150.80">
    <property type="entry name" value="HRDC domain"/>
    <property type="match status" value="1"/>
</dbReference>
<comment type="subcellular location">
    <subcellularLocation>
        <location evidence="1">Nucleus</location>
    </subcellularLocation>
</comment>
<dbReference type="GO" id="GO:0071036">
    <property type="term" value="P:nuclear polyadenylation-dependent snoRNA catabolic process"/>
    <property type="evidence" value="ECO:0007669"/>
    <property type="project" value="TreeGrafter"/>
</dbReference>
<gene>
    <name evidence="5" type="ORF">Cvel_21122</name>
</gene>
<dbReference type="InterPro" id="IPR012337">
    <property type="entry name" value="RNaseH-like_sf"/>
</dbReference>
<dbReference type="GO" id="GO:0071051">
    <property type="term" value="P:poly(A)-dependent snoRNA 3'-end processing"/>
    <property type="evidence" value="ECO:0007669"/>
    <property type="project" value="TreeGrafter"/>
</dbReference>
<evidence type="ECO:0000256" key="3">
    <source>
        <dbReference type="SAM" id="MobiDB-lite"/>
    </source>
</evidence>
<dbReference type="GO" id="GO:0000175">
    <property type="term" value="F:3'-5'-RNA exonuclease activity"/>
    <property type="evidence" value="ECO:0007669"/>
    <property type="project" value="InterPro"/>
</dbReference>
<feature type="region of interest" description="Disordered" evidence="3">
    <location>
        <begin position="740"/>
        <end position="782"/>
    </location>
</feature>
<feature type="region of interest" description="Disordered" evidence="3">
    <location>
        <begin position="590"/>
        <end position="713"/>
    </location>
</feature>
<protein>
    <recommendedName>
        <fullName evidence="4">HRDC domain-containing protein</fullName>
    </recommendedName>
</protein>
<feature type="compositionally biased region" description="Acidic residues" evidence="3">
    <location>
        <begin position="658"/>
        <end position="669"/>
    </location>
</feature>
<dbReference type="Pfam" id="PF01612">
    <property type="entry name" value="DNA_pol_A_exo1"/>
    <property type="match status" value="1"/>
</dbReference>
<dbReference type="InterPro" id="IPR002121">
    <property type="entry name" value="HRDC_dom"/>
</dbReference>
<dbReference type="SMART" id="SM00341">
    <property type="entry name" value="HRDC"/>
    <property type="match status" value="1"/>
</dbReference>
<dbReference type="PANTHER" id="PTHR12124:SF47">
    <property type="entry name" value="EXOSOME COMPONENT 10"/>
    <property type="match status" value="1"/>
</dbReference>
<dbReference type="InterPro" id="IPR002562">
    <property type="entry name" value="3'-5'_exonuclease_dom"/>
</dbReference>
<dbReference type="GO" id="GO:0000166">
    <property type="term" value="F:nucleotide binding"/>
    <property type="evidence" value="ECO:0007669"/>
    <property type="project" value="InterPro"/>
</dbReference>
<dbReference type="InterPro" id="IPR044876">
    <property type="entry name" value="HRDC_dom_sf"/>
</dbReference>
<feature type="compositionally biased region" description="Basic and acidic residues" evidence="3">
    <location>
        <begin position="597"/>
        <end position="616"/>
    </location>
</feature>
<accession>A0A0G4GB73</accession>
<dbReference type="PANTHER" id="PTHR12124">
    <property type="entry name" value="POLYMYOSITIS/SCLERODERMA AUTOANTIGEN-RELATED"/>
    <property type="match status" value="1"/>
</dbReference>
<dbReference type="GO" id="GO:0005730">
    <property type="term" value="C:nucleolus"/>
    <property type="evidence" value="ECO:0007669"/>
    <property type="project" value="TreeGrafter"/>
</dbReference>
<dbReference type="GO" id="GO:0071044">
    <property type="term" value="P:histone mRNA catabolic process"/>
    <property type="evidence" value="ECO:0007669"/>
    <property type="project" value="TreeGrafter"/>
</dbReference>
<dbReference type="SUPFAM" id="SSF47819">
    <property type="entry name" value="HRDC-like"/>
    <property type="match status" value="1"/>
</dbReference>
<dbReference type="Gene3D" id="3.30.420.10">
    <property type="entry name" value="Ribonuclease H-like superfamily/Ribonuclease H"/>
    <property type="match status" value="1"/>
</dbReference>
<dbReference type="GO" id="GO:0071037">
    <property type="term" value="P:nuclear polyadenylation-dependent snRNA catabolic process"/>
    <property type="evidence" value="ECO:0007669"/>
    <property type="project" value="TreeGrafter"/>
</dbReference>
<name>A0A0G4GB73_9ALVE</name>
<dbReference type="InterPro" id="IPR010997">
    <property type="entry name" value="HRDC-like_sf"/>
</dbReference>
<evidence type="ECO:0000259" key="4">
    <source>
        <dbReference type="PROSITE" id="PS50967"/>
    </source>
</evidence>
<keyword evidence="2" id="KW-0539">Nucleus</keyword>
<sequence length="823" mass="90128">MSSLKDLDTDAVQKKLSRAIALSVQLPKETEHARCSSLGLDAEFKNARKMAVGVFNKTVQTASFSNHNQKETGGMAEDPFENLTAFIDTMCDRIDDTLLDREAHGVPEEAHEGGRSTCVASAPAPFNASSASASASSSSRSFFQGGMMMKPQERWKHLTDNFSKRFVPRLTIKHHMKAALEPDMATAINARWGGGDGVRRREGPGSEGPLLGHPYDFEIRSLDWQKDPNLQAKGSLFRVLPPHRRKELKDTPLVFVDDPKTLEDMLEELRETERGGGVIGIDVEHHNFRSFRGFVCLIQISTRQKDFVIDPFPIFEELTALNDLTADPTILKILHGADSDVIWLQRDFGVYLVNVFDTHQAARQIGVPGGNSLKNLLAYFCDVKADKAYQRSDWRVRPLPPQMIDYARSDTHHLPFLFDVMKNMILLGAGSTLDLTELRANAMIGCGEIAANGKVNLLGVLERSRDICLFVHTEQLFDEKKAASALLNRHGVRLSGARSLWCLVCLLRWRDRVARSEDEGTAYVLPDLMVIKISEKTPVTETALSSLAPSVSKAVEARKSEIIAVVAESLEEVERLGMTAHEIEMMLSSSDGALPVRGEDGERGEGPPGWREDRKRPLSHQQVSPSPPDYPQSQIDGGGASGAAAAAASGRGGGMSVEGEDDDEEDDEEIKPVAPPGLKKQRVGGRIEDGDGGDGGMSDTEGLGNGDGDETMELPVSRPHLFARPAVRGDAAAADSLALHQDELEGGGRREWTAMSIEEEKERSGVLTAAQRQKKMEESAEAVRCAREEREGRRQSELSENGPRVLVGILKDTRLTKGLFGTG</sequence>
<dbReference type="InterPro" id="IPR036397">
    <property type="entry name" value="RNaseH_sf"/>
</dbReference>
<dbReference type="GO" id="GO:0000176">
    <property type="term" value="C:nuclear exosome (RNase complex)"/>
    <property type="evidence" value="ECO:0007669"/>
    <property type="project" value="TreeGrafter"/>
</dbReference>
<evidence type="ECO:0000313" key="5">
    <source>
        <dbReference type="EMBL" id="CEM26397.1"/>
    </source>
</evidence>
<evidence type="ECO:0000256" key="1">
    <source>
        <dbReference type="ARBA" id="ARBA00004123"/>
    </source>
</evidence>
<dbReference type="EMBL" id="CDMZ01001055">
    <property type="protein sequence ID" value="CEM26397.1"/>
    <property type="molecule type" value="Genomic_DNA"/>
</dbReference>
<dbReference type="VEuPathDB" id="CryptoDB:Cvel_21122"/>
<proteinExistence type="predicted"/>
<dbReference type="Pfam" id="PF00570">
    <property type="entry name" value="HRDC"/>
    <property type="match status" value="1"/>
</dbReference>
<dbReference type="SUPFAM" id="SSF53098">
    <property type="entry name" value="Ribonuclease H-like"/>
    <property type="match status" value="1"/>
</dbReference>